<dbReference type="Proteomes" id="UP001200642">
    <property type="component" value="Unassembled WGS sequence"/>
</dbReference>
<gene>
    <name evidence="1" type="ORF">K8352_04290</name>
</gene>
<name>A0AAE3ETS1_9FLAO</name>
<sequence length="136" mass="15244">MGTIATNRRENILYYHSGTTLGKQTMAYMEASDNKVLDVDISKTKVTGTQWVEIADGLHLHVSDLVEKEHPNFVKNYGSAPVDLNDEDWIKVLENHPEVVTYPIVIRGGTFLQIKNPSDFSKFLGSEVDGKYETGN</sequence>
<reference evidence="1" key="1">
    <citation type="submission" date="2023-02" db="EMBL/GenBank/DDBJ databases">
        <title>Genome of Flavobacteriaceae gen. nov. sp. strain F89.</title>
        <authorList>
            <person name="Wang Y."/>
        </authorList>
    </citation>
    <scope>NUCLEOTIDE SEQUENCE</scope>
    <source>
        <strain evidence="1">F89</strain>
    </source>
</reference>
<accession>A0AAE3ETS1</accession>
<dbReference type="RefSeq" id="WP_317901099.1">
    <property type="nucleotide sequence ID" value="NZ_JAIRBC010000005.1"/>
</dbReference>
<evidence type="ECO:0008006" key="3">
    <source>
        <dbReference type="Google" id="ProtNLM"/>
    </source>
</evidence>
<dbReference type="SUPFAM" id="SSF52833">
    <property type="entry name" value="Thioredoxin-like"/>
    <property type="match status" value="1"/>
</dbReference>
<organism evidence="1 2">
    <name type="scientific">Cerina litoralis</name>
    <dbReference type="NCBI Taxonomy" id="2874477"/>
    <lineage>
        <taxon>Bacteria</taxon>
        <taxon>Pseudomonadati</taxon>
        <taxon>Bacteroidota</taxon>
        <taxon>Flavobacteriia</taxon>
        <taxon>Flavobacteriales</taxon>
        <taxon>Flavobacteriaceae</taxon>
        <taxon>Cerina</taxon>
    </lineage>
</organism>
<protein>
    <recommendedName>
        <fullName evidence="3">Arsenate reductase</fullName>
    </recommendedName>
</protein>
<comment type="caution">
    <text evidence="1">The sequence shown here is derived from an EMBL/GenBank/DDBJ whole genome shotgun (WGS) entry which is preliminary data.</text>
</comment>
<dbReference type="EMBL" id="JAIRBC010000005">
    <property type="protein sequence ID" value="MCG2459954.1"/>
    <property type="molecule type" value="Genomic_DNA"/>
</dbReference>
<evidence type="ECO:0000313" key="1">
    <source>
        <dbReference type="EMBL" id="MCG2459954.1"/>
    </source>
</evidence>
<dbReference type="Gene3D" id="3.40.30.10">
    <property type="entry name" value="Glutaredoxin"/>
    <property type="match status" value="1"/>
</dbReference>
<evidence type="ECO:0000313" key="2">
    <source>
        <dbReference type="Proteomes" id="UP001200642"/>
    </source>
</evidence>
<keyword evidence="2" id="KW-1185">Reference proteome</keyword>
<dbReference type="AlphaFoldDB" id="A0AAE3ETS1"/>
<dbReference type="InterPro" id="IPR036249">
    <property type="entry name" value="Thioredoxin-like_sf"/>
</dbReference>
<proteinExistence type="predicted"/>